<dbReference type="Pfam" id="PF05594">
    <property type="entry name" value="Fil_haemagg"/>
    <property type="match status" value="7"/>
</dbReference>
<protein>
    <submittedName>
        <fullName evidence="4">Filamentous hemagglutinin</fullName>
    </submittedName>
</protein>
<name>A0A1H8Y6S5_9FIRM</name>
<evidence type="ECO:0000313" key="5">
    <source>
        <dbReference type="Proteomes" id="UP000198847"/>
    </source>
</evidence>
<feature type="non-terminal residue" evidence="4">
    <location>
        <position position="1"/>
    </location>
</feature>
<feature type="compositionally biased region" description="Polar residues" evidence="1">
    <location>
        <begin position="2000"/>
        <end position="2012"/>
    </location>
</feature>
<feature type="region of interest" description="Disordered" evidence="1">
    <location>
        <begin position="2060"/>
        <end position="2080"/>
    </location>
</feature>
<keyword evidence="5" id="KW-1185">Reference proteome</keyword>
<dbReference type="STRING" id="112903.SAMN04490178_1501"/>
<keyword evidence="2" id="KW-0732">Signal</keyword>
<dbReference type="SUPFAM" id="SSF51126">
    <property type="entry name" value="Pectin lyase-like"/>
    <property type="match status" value="1"/>
</dbReference>
<dbReference type="Gene3D" id="2.160.20.10">
    <property type="entry name" value="Single-stranded right-handed beta-helix, Pectin lyase-like"/>
    <property type="match status" value="1"/>
</dbReference>
<gene>
    <name evidence="4" type="ORF">SAMN04490178_1501</name>
</gene>
<dbReference type="EMBL" id="FODY01000050">
    <property type="protein sequence ID" value="SEP47845.1"/>
    <property type="molecule type" value="Genomic_DNA"/>
</dbReference>
<dbReference type="InterPro" id="IPR012334">
    <property type="entry name" value="Pectin_lyas_fold"/>
</dbReference>
<feature type="region of interest" description="Disordered" evidence="1">
    <location>
        <begin position="2000"/>
        <end position="2021"/>
    </location>
</feature>
<feature type="region of interest" description="Disordered" evidence="1">
    <location>
        <begin position="1128"/>
        <end position="1151"/>
    </location>
</feature>
<dbReference type="InterPro" id="IPR008619">
    <property type="entry name" value="Filamentous_hemagglutn_rpt"/>
</dbReference>
<evidence type="ECO:0000259" key="3">
    <source>
        <dbReference type="SMART" id="SM00912"/>
    </source>
</evidence>
<dbReference type="InterPro" id="IPR008638">
    <property type="entry name" value="FhaB/CdiA-like_TPS"/>
</dbReference>
<feature type="signal peptide" evidence="2">
    <location>
        <begin position="1"/>
        <end position="21"/>
    </location>
</feature>
<dbReference type="NCBIfam" id="TIGR01901">
    <property type="entry name" value="adhes_NPXG"/>
    <property type="match status" value="1"/>
</dbReference>
<dbReference type="InterPro" id="IPR025157">
    <property type="entry name" value="Hemagglutinin_rpt"/>
</dbReference>
<feature type="compositionally biased region" description="Basic and acidic residues" evidence="1">
    <location>
        <begin position="1129"/>
        <end position="1139"/>
    </location>
</feature>
<organism evidence="4 5">
    <name type="scientific">Propionispora vibrioides</name>
    <dbReference type="NCBI Taxonomy" id="112903"/>
    <lineage>
        <taxon>Bacteria</taxon>
        <taxon>Bacillati</taxon>
        <taxon>Bacillota</taxon>
        <taxon>Negativicutes</taxon>
        <taxon>Selenomonadales</taxon>
        <taxon>Sporomusaceae</taxon>
        <taxon>Propionispora</taxon>
    </lineage>
</organism>
<dbReference type="InterPro" id="IPR010069">
    <property type="entry name" value="CdiA_FHA1_rpt"/>
</dbReference>
<dbReference type="Pfam" id="PF05860">
    <property type="entry name" value="TPS"/>
    <property type="match status" value="1"/>
</dbReference>
<dbReference type="Pfam" id="PF13332">
    <property type="entry name" value="Fil_haemagg_2"/>
    <property type="match status" value="2"/>
</dbReference>
<feature type="region of interest" description="Disordered" evidence="1">
    <location>
        <begin position="1845"/>
        <end position="1865"/>
    </location>
</feature>
<dbReference type="Proteomes" id="UP000198847">
    <property type="component" value="Unassembled WGS sequence"/>
</dbReference>
<dbReference type="GO" id="GO:0003824">
    <property type="term" value="F:catalytic activity"/>
    <property type="evidence" value="ECO:0007669"/>
    <property type="project" value="UniProtKB-ARBA"/>
</dbReference>
<dbReference type="NCBIfam" id="TIGR01731">
    <property type="entry name" value="fil_hemag_20aa"/>
    <property type="match status" value="16"/>
</dbReference>
<feature type="domain" description="Filamentous haemagglutinin FhaB/tRNA nuclease CdiA-like TPS" evidence="3">
    <location>
        <begin position="41"/>
        <end position="161"/>
    </location>
</feature>
<dbReference type="SMART" id="SM00912">
    <property type="entry name" value="Haemagg_act"/>
    <property type="match status" value="1"/>
</dbReference>
<dbReference type="InterPro" id="IPR011050">
    <property type="entry name" value="Pectin_lyase_fold/virulence"/>
</dbReference>
<sequence length="2094" mass="216386">KKKIAYVTIFALVSQPLIVGAEAVADSQAAEPNRPKVETTQNGTPIVQITAPSAAGVSRNIYSQFNVDPQGLILNNSQTLTQTQLAGYITGNPNLANGTAKIILNEVSGHDPSILRGYTEVAGSRAEVVIANPNGITGNGFGFINASRAVLTTGTPFFGGNGSLEAFRVNQGQITVEGNGMDTQQTDRADLISRAVQVNAGIWGKEVNVVAGANQVEHDSLQATVLPAGNNRPQIAIDVSSLGGMYANKIRLVGTEQGVGVNSQGVLSASGDITMTSEGKVQLANQMVAGGNLSIAASDDISNQGTLYGAGNTSFNTTGTLNNTGTLVAGQNATITARSITSQGVLGAGVQSDGTLKTTGALTVKTTEAVASSGQNIAASDITMTGAALNLAGAQTYASGDITLQATGGDIDHTGSTLQTGGNLNVQATGTIKNDVNGTMTAGNITLKAHDISNRGGSLLQFGSGAAKLNVTGSLDNTNGTLASNGPVSITGKDLINRGGSICASNETPANVSIAVSGNIDNSQSGLINANGDTTITTANLDNTQGQITAGKELQIDGTQAIGNVQGTLAAKQHVQVTGATIDNTRGEIGSLQGHTVIQSLAGTLDNTQGRIEAAQELTLLAQGVTNTDGVVVGNQVDINTNRQNLENSRGIIAATGGEGKITGGKVNNAGGQIQSQGDLTLELTDSLTNTGGLMHSDQNLAVDAASIGNTGTQGTGQGMEGQSVSLSAAGIDNTQGAVRADDTVTITAHNYVNNTQGVLSSKKALALQDSNSNKTLVITNTGGTAIAGQQLSIDSAGLSGDGSLLSTGDLSLALTQDFLNTGNIQANGNVNVNTAGQVENRAKISSGKALTVQADTVNNTAGAELSGQSTKLSAVHTINNRGLIDGGETLLDAGTVQNIGTGRIYGDHLAIHSGVLNNTVENGDAATIAARSRLDIGSQTITNREHAEIFSMGNLYIGGGLDEQHQAVGQADTLNNNSATIEALGAMSLSAGQINNTNEHFSTALQQVSVEDIVEYQGNGSPNRYTPGTPNVYIYNDESDHLHTPEGNYETWNSYNYRRIVSQTQVVTTDPGKILSGGDMLVQAHTLNNDKSQMIAGGAFGGKVDNLNNVEVPGVITTVDTGSVTTYWRDHHSGRDSTGRSTTGYNPAAKSQDITLKPSVYLENTAPSGEQTQVTALQTDAVQQNPAGSGTSGEADTNRIIQVTTPDGSNVQSGSVNTKVSNSSMLSINPNPSSRYIVEIDPRFADYRTWISSDYMIQALSLDPDQVQKRLGDGFYEQQLVREQVTQLTGNRFLSGYSSDEEQYKALMDNASVFAQEQHLTVGVALTAEQMAQLTTDMVWLVDKEITLPSGETTHALVPQLYVRNLKEGDLAPSGALISGNTIQINASGDITNSGTMQSCSVVALTAENIRNLGGTISGDQVGLSARTDIDNLGGSVDATSKLVLAAGRDLNVVSTTSTQDSTQGSRTNINRIASLYVSGDNGILSASAGRDSNLSGAQISNMGKDGQTVLAAGNNINLGTVTETENSHIAWDGKNYRNDSSRTETGTTMQTQGDITLQAGQDLNARAATVNSSQGALNVTAGHDINLTVGENNLSLEEGHQHKSHSGMFSSKTVTTHDIVSETTVQSTTFSGDKTTVIAGRDMNVTGSNLVATNDLQVAAGGNISIAAAQETDQEEHMRQEKKSGVFSGGGIGFTIGSQKQKRTTDTDSVTQVGSMLGSTAGNVTLEAGKNIDITASNIVGGQDVTMTGNEITVQAGTDTYKERQTYEFKQSGLSVSLGGGVLNTISDATNHIERSGEVSDDRLKALYDYKAVKDVQKLGKELQGGLNKSNLKKDVTVSISIGSSKSTSEQDTDSETASRAGITAGDTLTMTARTGDVTLQGASINAKDITIEADQDINIKDAQNKEKTDSKSDSSSWALGVSLNAGLFGNASNGNSNGNGTVVTHSGTEINATDTVDLHSGRDTNIIGSQVKGKEVIANVGRDLNIASQQDIDNYAEKSSSSGIGFSTGPSGGVTGSASKGKINSEYASVTEQAGIYAGEDGFDITVGKNTDLKGAVISSEATPDKNRLSTDTLTYSDIENHADYSASSVG</sequence>
<feature type="non-terminal residue" evidence="4">
    <location>
        <position position="2094"/>
    </location>
</feature>
<evidence type="ECO:0000313" key="4">
    <source>
        <dbReference type="EMBL" id="SEP47845.1"/>
    </source>
</evidence>
<evidence type="ECO:0000256" key="2">
    <source>
        <dbReference type="SAM" id="SignalP"/>
    </source>
</evidence>
<feature type="chain" id="PRO_5011571273" evidence="2">
    <location>
        <begin position="22"/>
        <end position="2094"/>
    </location>
</feature>
<evidence type="ECO:0000256" key="1">
    <source>
        <dbReference type="SAM" id="MobiDB-lite"/>
    </source>
</evidence>
<reference evidence="4 5" key="1">
    <citation type="submission" date="2016-10" db="EMBL/GenBank/DDBJ databases">
        <authorList>
            <person name="de Groot N.N."/>
        </authorList>
    </citation>
    <scope>NUCLEOTIDE SEQUENCE [LARGE SCALE GENOMIC DNA]</scope>
    <source>
        <strain evidence="4 5">DSM 13305</strain>
    </source>
</reference>
<accession>A0A1H8Y6S5</accession>
<proteinExistence type="predicted"/>